<dbReference type="PANTHER" id="PTHR13743">
    <property type="entry name" value="BEIGE/BEACH-RELATED"/>
    <property type="match status" value="1"/>
</dbReference>
<dbReference type="InterPro" id="IPR036322">
    <property type="entry name" value="WD40_repeat_dom_sf"/>
</dbReference>
<keyword evidence="1 3" id="KW-0853">WD repeat</keyword>
<dbReference type="CDD" id="cd06071">
    <property type="entry name" value="Beach"/>
    <property type="match status" value="1"/>
</dbReference>
<accession>A0AA86T4V9</accession>
<dbReference type="SUPFAM" id="SSF81837">
    <property type="entry name" value="BEACH domain"/>
    <property type="match status" value="1"/>
</dbReference>
<evidence type="ECO:0000256" key="1">
    <source>
        <dbReference type="ARBA" id="ARBA00022574"/>
    </source>
</evidence>
<dbReference type="Proteomes" id="UP001189624">
    <property type="component" value="Chromosome 9"/>
</dbReference>
<feature type="repeat" description="WD" evidence="3">
    <location>
        <begin position="324"/>
        <end position="365"/>
    </location>
</feature>
<proteinExistence type="predicted"/>
<dbReference type="EMBL" id="OY731406">
    <property type="protein sequence ID" value="CAJ1974040.1"/>
    <property type="molecule type" value="Genomic_DNA"/>
</dbReference>
<dbReference type="InterPro" id="IPR036372">
    <property type="entry name" value="BEACH_dom_sf"/>
</dbReference>
<keyword evidence="2" id="KW-0677">Repeat</keyword>
<dbReference type="InterPro" id="IPR019775">
    <property type="entry name" value="WD40_repeat_CS"/>
</dbReference>
<dbReference type="PROSITE" id="PS50082">
    <property type="entry name" value="WD_REPEATS_2"/>
    <property type="match status" value="1"/>
</dbReference>
<dbReference type="InterPro" id="IPR015943">
    <property type="entry name" value="WD40/YVTN_repeat-like_dom_sf"/>
</dbReference>
<dbReference type="AlphaFoldDB" id="A0AA86T4V9"/>
<dbReference type="InterPro" id="IPR000409">
    <property type="entry name" value="BEACH_dom"/>
</dbReference>
<dbReference type="SMART" id="SM01026">
    <property type="entry name" value="Beach"/>
    <property type="match status" value="1"/>
</dbReference>
<evidence type="ECO:0000256" key="3">
    <source>
        <dbReference type="PROSITE-ProRule" id="PRU00221"/>
    </source>
</evidence>
<dbReference type="InterPro" id="IPR050865">
    <property type="entry name" value="BEACH_Domain"/>
</dbReference>
<sequence>MAVTSKLLQKPLQCTASALHRNRGGKFDHADRLFQSIESTYRNCLTNTSDVKELIPEFFYMPEFLVNSNSYHLGVKQDGEPIGDVGLPPWAKGSPEEFIRRNREALESEYVSSNLHHWIDLVFGYKQRGKPAVEAANIFYYLTYEGAVDLETMEDDLQRAAIEDQIANFGQTPIQIFRKKHPRRGPPIPIAHPLYFAPDSISLTSIVCNASQYSSAILYVGLMDSNIVLVNEGLNLSVKMWLTTQLQSGGNFTFSGSQDPFFGVGSDILSPRKIGIPVPENVELGAQCFATMQTPSENFLISCGNWENSFQVISLTDGRMVQSIRQHKDVVSCVAVTSDGSVLATGSYDTTVMVWEVFRGKTTEKRNRNSQSELPRKNYVIVETPCHILCGHDDIITCLHVNHELDIIISGSKDGTCVFHTLREGRYVRSLRHPSGSPITKLVVSQRGQIVIYADDDLSLHLYSINGKYLASSESNGRLNAVQLSRCGEFLVGSGDQGQIVVRSMSTLEVVKKYQGVGKVMTSLAVTPEECFLAGTKDGSLLVYSIENPQIRKTSHNKNIKPKLN</sequence>
<dbReference type="PROSITE" id="PS50197">
    <property type="entry name" value="BEACH"/>
    <property type="match status" value="1"/>
</dbReference>
<protein>
    <recommendedName>
        <fullName evidence="4">BEACH domain-containing protein</fullName>
    </recommendedName>
</protein>
<dbReference type="SUPFAM" id="SSF50978">
    <property type="entry name" value="WD40 repeat-like"/>
    <property type="match status" value="1"/>
</dbReference>
<dbReference type="Gene3D" id="1.10.1540.10">
    <property type="entry name" value="BEACH domain"/>
    <property type="match status" value="1"/>
</dbReference>
<keyword evidence="6" id="KW-1185">Reference proteome</keyword>
<dbReference type="Gramene" id="rna-AYBTSS11_LOCUS26107">
    <property type="protein sequence ID" value="CAJ1974040.1"/>
    <property type="gene ID" value="gene-AYBTSS11_LOCUS26107"/>
</dbReference>
<name>A0AA86T4V9_9FABA</name>
<dbReference type="InterPro" id="IPR001680">
    <property type="entry name" value="WD40_rpt"/>
</dbReference>
<evidence type="ECO:0000313" key="6">
    <source>
        <dbReference type="Proteomes" id="UP001189624"/>
    </source>
</evidence>
<evidence type="ECO:0000313" key="5">
    <source>
        <dbReference type="EMBL" id="CAJ1974040.1"/>
    </source>
</evidence>
<dbReference type="PROSITE" id="PS00678">
    <property type="entry name" value="WD_REPEATS_1"/>
    <property type="match status" value="1"/>
</dbReference>
<dbReference type="Pfam" id="PF20426">
    <property type="entry name" value="NBCH_WD40"/>
    <property type="match status" value="1"/>
</dbReference>
<feature type="domain" description="BEACH" evidence="4">
    <location>
        <begin position="1"/>
        <end position="184"/>
    </location>
</feature>
<evidence type="ECO:0000259" key="4">
    <source>
        <dbReference type="PROSITE" id="PS50197"/>
    </source>
</evidence>
<dbReference type="InterPro" id="IPR046851">
    <property type="entry name" value="NBCH_WD40"/>
</dbReference>
<dbReference type="PANTHER" id="PTHR13743:SF112">
    <property type="entry name" value="BEACH DOMAIN-CONTAINING PROTEIN"/>
    <property type="match status" value="1"/>
</dbReference>
<reference evidence="5" key="1">
    <citation type="submission" date="2023-10" db="EMBL/GenBank/DDBJ databases">
        <authorList>
            <person name="Domelevo Entfellner J.-B."/>
        </authorList>
    </citation>
    <scope>NUCLEOTIDE SEQUENCE</scope>
</reference>
<dbReference type="Pfam" id="PF02138">
    <property type="entry name" value="Beach"/>
    <property type="match status" value="1"/>
</dbReference>
<dbReference type="SMART" id="SM00320">
    <property type="entry name" value="WD40"/>
    <property type="match status" value="5"/>
</dbReference>
<gene>
    <name evidence="5" type="ORF">AYBTSS11_LOCUS26107</name>
</gene>
<dbReference type="Gene3D" id="2.130.10.10">
    <property type="entry name" value="YVTN repeat-like/Quinoprotein amine dehydrogenase"/>
    <property type="match status" value="1"/>
</dbReference>
<dbReference type="PROSITE" id="PS50294">
    <property type="entry name" value="WD_REPEATS_REGION"/>
    <property type="match status" value="1"/>
</dbReference>
<organism evidence="5 6">
    <name type="scientific">Sphenostylis stenocarpa</name>
    <dbReference type="NCBI Taxonomy" id="92480"/>
    <lineage>
        <taxon>Eukaryota</taxon>
        <taxon>Viridiplantae</taxon>
        <taxon>Streptophyta</taxon>
        <taxon>Embryophyta</taxon>
        <taxon>Tracheophyta</taxon>
        <taxon>Spermatophyta</taxon>
        <taxon>Magnoliopsida</taxon>
        <taxon>eudicotyledons</taxon>
        <taxon>Gunneridae</taxon>
        <taxon>Pentapetalae</taxon>
        <taxon>rosids</taxon>
        <taxon>fabids</taxon>
        <taxon>Fabales</taxon>
        <taxon>Fabaceae</taxon>
        <taxon>Papilionoideae</taxon>
        <taxon>50 kb inversion clade</taxon>
        <taxon>NPAAA clade</taxon>
        <taxon>indigoferoid/millettioid clade</taxon>
        <taxon>Phaseoleae</taxon>
        <taxon>Sphenostylis</taxon>
    </lineage>
</organism>
<evidence type="ECO:0000256" key="2">
    <source>
        <dbReference type="ARBA" id="ARBA00022737"/>
    </source>
</evidence>